<comment type="catalytic activity">
    <reaction evidence="7 8">
        <text>(R)-pantoate + beta-alanine + ATP = (R)-pantothenate + AMP + diphosphate + H(+)</text>
        <dbReference type="Rhea" id="RHEA:10912"/>
        <dbReference type="ChEBI" id="CHEBI:15378"/>
        <dbReference type="ChEBI" id="CHEBI:15980"/>
        <dbReference type="ChEBI" id="CHEBI:29032"/>
        <dbReference type="ChEBI" id="CHEBI:30616"/>
        <dbReference type="ChEBI" id="CHEBI:33019"/>
        <dbReference type="ChEBI" id="CHEBI:57966"/>
        <dbReference type="ChEBI" id="CHEBI:456215"/>
        <dbReference type="EC" id="6.3.2.1"/>
    </reaction>
</comment>
<feature type="active site" description="Proton donor" evidence="8">
    <location>
        <position position="37"/>
    </location>
</feature>
<dbReference type="GO" id="GO:0015940">
    <property type="term" value="P:pantothenate biosynthetic process"/>
    <property type="evidence" value="ECO:0007669"/>
    <property type="project" value="UniProtKB-UniRule"/>
</dbReference>
<dbReference type="OrthoDB" id="9773087at2"/>
<keyword evidence="10" id="KW-1185">Reference proteome</keyword>
<evidence type="ECO:0000256" key="3">
    <source>
        <dbReference type="ARBA" id="ARBA00022598"/>
    </source>
</evidence>
<feature type="binding site" evidence="8">
    <location>
        <begin position="147"/>
        <end position="150"/>
    </location>
    <ligand>
        <name>ATP</name>
        <dbReference type="ChEBI" id="CHEBI:30616"/>
    </ligand>
</feature>
<comment type="subcellular location">
    <subcellularLocation>
        <location evidence="8">Cytoplasm</location>
    </subcellularLocation>
</comment>
<feature type="binding site" evidence="8">
    <location>
        <begin position="30"/>
        <end position="37"/>
    </location>
    <ligand>
        <name>ATP</name>
        <dbReference type="ChEBI" id="CHEBI:30616"/>
    </ligand>
</feature>
<gene>
    <name evidence="8" type="primary">panC</name>
    <name evidence="9" type="ORF">AFM12_14010</name>
</gene>
<dbReference type="GO" id="GO:0005524">
    <property type="term" value="F:ATP binding"/>
    <property type="evidence" value="ECO:0007669"/>
    <property type="project" value="UniProtKB-KW"/>
</dbReference>
<dbReference type="CDD" id="cd00560">
    <property type="entry name" value="PanC"/>
    <property type="match status" value="1"/>
</dbReference>
<keyword evidence="4 8" id="KW-0566">Pantothenate biosynthesis</keyword>
<feature type="binding site" evidence="8">
    <location>
        <position position="176"/>
    </location>
    <ligand>
        <name>ATP</name>
        <dbReference type="ChEBI" id="CHEBI:30616"/>
    </ligand>
</feature>
<dbReference type="PANTHER" id="PTHR21299">
    <property type="entry name" value="CYTIDYLATE KINASE/PANTOATE-BETA-ALANINE LIGASE"/>
    <property type="match status" value="1"/>
</dbReference>
<accession>A0A0P7BAY8</accession>
<protein>
    <recommendedName>
        <fullName evidence="8">Pantothenate synthetase</fullName>
        <shortName evidence="8">PS</shortName>
        <ecNumber evidence="8">6.3.2.1</ecNumber>
    </recommendedName>
    <alternativeName>
        <fullName evidence="8">Pantoate--beta-alanine ligase</fullName>
    </alternativeName>
    <alternativeName>
        <fullName evidence="8">Pantoate-activating enzyme</fullName>
    </alternativeName>
</protein>
<name>A0A0P7BAY8_9BACT</name>
<keyword evidence="6 8" id="KW-0067">ATP-binding</keyword>
<evidence type="ECO:0000256" key="6">
    <source>
        <dbReference type="ARBA" id="ARBA00022840"/>
    </source>
</evidence>
<reference evidence="9 10" key="1">
    <citation type="submission" date="2015-07" db="EMBL/GenBank/DDBJ databases">
        <title>The draft genome sequence of Leadbetterella sp. JN14-9.</title>
        <authorList>
            <person name="Liu Y."/>
            <person name="Du J."/>
            <person name="Shao Z."/>
        </authorList>
    </citation>
    <scope>NUCLEOTIDE SEQUENCE [LARGE SCALE GENOMIC DNA]</scope>
    <source>
        <strain evidence="9 10">JN14-9</strain>
    </source>
</reference>
<keyword evidence="5 8" id="KW-0547">Nucleotide-binding</keyword>
<proteinExistence type="inferred from homology"/>
<dbReference type="RefSeq" id="WP_055149303.1">
    <property type="nucleotide sequence ID" value="NZ_JXSZ01000010.1"/>
</dbReference>
<dbReference type="InterPro" id="IPR014729">
    <property type="entry name" value="Rossmann-like_a/b/a_fold"/>
</dbReference>
<dbReference type="HAMAP" id="MF_00158">
    <property type="entry name" value="PanC"/>
    <property type="match status" value="1"/>
</dbReference>
<evidence type="ECO:0000256" key="4">
    <source>
        <dbReference type="ARBA" id="ARBA00022655"/>
    </source>
</evidence>
<dbReference type="PANTHER" id="PTHR21299:SF1">
    <property type="entry name" value="PANTOATE--BETA-ALANINE LIGASE"/>
    <property type="match status" value="1"/>
</dbReference>
<dbReference type="PATRIC" id="fig|1605367.3.peg.202"/>
<evidence type="ECO:0000256" key="1">
    <source>
        <dbReference type="ARBA" id="ARBA00004990"/>
    </source>
</evidence>
<dbReference type="STRING" id="1605367.AFM12_14010"/>
<feature type="binding site" evidence="8">
    <location>
        <position position="61"/>
    </location>
    <ligand>
        <name>(R)-pantoate</name>
        <dbReference type="ChEBI" id="CHEBI:15980"/>
    </ligand>
</feature>
<dbReference type="GO" id="GO:0004592">
    <property type="term" value="F:pantoate-beta-alanine ligase activity"/>
    <property type="evidence" value="ECO:0007669"/>
    <property type="project" value="UniProtKB-UniRule"/>
</dbReference>
<dbReference type="InterPro" id="IPR003721">
    <property type="entry name" value="Pantoate_ligase"/>
</dbReference>
<dbReference type="AlphaFoldDB" id="A0A0P7BAY8"/>
<dbReference type="EMBL" id="LGTQ01000010">
    <property type="protein sequence ID" value="KPM47607.1"/>
    <property type="molecule type" value="Genomic_DNA"/>
</dbReference>
<comment type="pathway">
    <text evidence="1 8">Cofactor biosynthesis; (R)-pantothenate biosynthesis; (R)-pantothenate from (R)-pantoate and beta-alanine: step 1/1.</text>
</comment>
<organism evidence="9 10">
    <name type="scientific">Jiulongibacter sediminis</name>
    <dbReference type="NCBI Taxonomy" id="1605367"/>
    <lineage>
        <taxon>Bacteria</taxon>
        <taxon>Pseudomonadati</taxon>
        <taxon>Bacteroidota</taxon>
        <taxon>Cytophagia</taxon>
        <taxon>Cytophagales</taxon>
        <taxon>Leadbetterellaceae</taxon>
        <taxon>Jiulongibacter</taxon>
    </lineage>
</organism>
<comment type="function">
    <text evidence="8">Catalyzes the condensation of pantoate with beta-alanine in an ATP-dependent reaction via a pantoyl-adenylate intermediate.</text>
</comment>
<keyword evidence="8" id="KW-0963">Cytoplasm</keyword>
<feature type="binding site" evidence="8">
    <location>
        <position position="61"/>
    </location>
    <ligand>
        <name>beta-alanine</name>
        <dbReference type="ChEBI" id="CHEBI:57966"/>
    </ligand>
</feature>
<evidence type="ECO:0000313" key="9">
    <source>
        <dbReference type="EMBL" id="KPM47607.1"/>
    </source>
</evidence>
<comment type="similarity">
    <text evidence="2 8">Belongs to the pantothenate synthetase family.</text>
</comment>
<dbReference type="SUPFAM" id="SSF52374">
    <property type="entry name" value="Nucleotidylyl transferase"/>
    <property type="match status" value="1"/>
</dbReference>
<sequence>MKIINTIAGLKSALKAHRLKDQSLGFVPTMGALHPGHISLIDRARAENEVVVCSIFVNPTQFDNPDDLKKYPRTLEADCKLLEPVGCDFVFAPSAEEMYPTLPKLTFDFGNLEHVMEGKFRDGHFNGVGIVVSKLFHIVNPDRAYFGQKDLQQVAVLRRMVNDLSFDLELIPCPTLREKDGLAMSSRNTRLSAEARKIAPQLHAALQKAKDLLIQGKTAEETQKEIDLFFKNIPEFRLEYFEIADFDDLEPIEKMNTEGKTAICTAAYLDGVRLIDNIVF</sequence>
<feature type="binding site" evidence="8">
    <location>
        <position position="153"/>
    </location>
    <ligand>
        <name>(R)-pantoate</name>
        <dbReference type="ChEBI" id="CHEBI:15980"/>
    </ligand>
</feature>
<evidence type="ECO:0000256" key="5">
    <source>
        <dbReference type="ARBA" id="ARBA00022741"/>
    </source>
</evidence>
<dbReference type="Gene3D" id="3.40.50.620">
    <property type="entry name" value="HUPs"/>
    <property type="match status" value="1"/>
</dbReference>
<dbReference type="InterPro" id="IPR042176">
    <property type="entry name" value="Pantoate_ligase_C"/>
</dbReference>
<dbReference type="UniPathway" id="UPA00028">
    <property type="reaction ID" value="UER00005"/>
</dbReference>
<evidence type="ECO:0000256" key="7">
    <source>
        <dbReference type="ARBA" id="ARBA00048258"/>
    </source>
</evidence>
<evidence type="ECO:0000256" key="2">
    <source>
        <dbReference type="ARBA" id="ARBA00009256"/>
    </source>
</evidence>
<dbReference type="Proteomes" id="UP000050454">
    <property type="component" value="Unassembled WGS sequence"/>
</dbReference>
<comment type="miscellaneous">
    <text evidence="8">The reaction proceeds by a bi uni uni bi ping pong mechanism.</text>
</comment>
<dbReference type="FunFam" id="3.40.50.620:FF:000013">
    <property type="entry name" value="Pantothenate synthetase"/>
    <property type="match status" value="1"/>
</dbReference>
<comment type="caution">
    <text evidence="9">The sequence shown here is derived from an EMBL/GenBank/DDBJ whole genome shotgun (WGS) entry which is preliminary data.</text>
</comment>
<dbReference type="NCBIfam" id="TIGR00018">
    <property type="entry name" value="panC"/>
    <property type="match status" value="1"/>
</dbReference>
<comment type="subunit">
    <text evidence="8">Homodimer.</text>
</comment>
<keyword evidence="3 8" id="KW-0436">Ligase</keyword>
<dbReference type="GO" id="GO:0005829">
    <property type="term" value="C:cytosol"/>
    <property type="evidence" value="ECO:0007669"/>
    <property type="project" value="TreeGrafter"/>
</dbReference>
<feature type="binding site" evidence="8">
    <location>
        <begin position="184"/>
        <end position="187"/>
    </location>
    <ligand>
        <name>ATP</name>
        <dbReference type="ChEBI" id="CHEBI:30616"/>
    </ligand>
</feature>
<dbReference type="EC" id="6.3.2.1" evidence="8"/>
<dbReference type="Pfam" id="PF02569">
    <property type="entry name" value="Pantoate_ligase"/>
    <property type="match status" value="1"/>
</dbReference>
<evidence type="ECO:0000256" key="8">
    <source>
        <dbReference type="HAMAP-Rule" id="MF_00158"/>
    </source>
</evidence>
<evidence type="ECO:0000313" key="10">
    <source>
        <dbReference type="Proteomes" id="UP000050454"/>
    </source>
</evidence>
<dbReference type="Gene3D" id="3.30.1300.10">
    <property type="entry name" value="Pantoate-beta-alanine ligase, C-terminal domain"/>
    <property type="match status" value="1"/>
</dbReference>